<evidence type="ECO:0000259" key="2">
    <source>
        <dbReference type="Pfam" id="PF18504"/>
    </source>
</evidence>
<evidence type="ECO:0000313" key="3">
    <source>
        <dbReference type="EMBL" id="CDH31424.1"/>
    </source>
</evidence>
<dbReference type="EMBL" id="CBTB010000054">
    <property type="protein sequence ID" value="CDH31424.1"/>
    <property type="molecule type" value="Genomic_DNA"/>
</dbReference>
<name>A0A077QDA9_XENBV</name>
<organism evidence="3 4">
    <name type="scientific">Xenorhabdus bovienii str. Intermedium</name>
    <dbReference type="NCBI Taxonomy" id="1379677"/>
    <lineage>
        <taxon>Bacteria</taxon>
        <taxon>Pseudomonadati</taxon>
        <taxon>Pseudomonadota</taxon>
        <taxon>Gammaproteobacteria</taxon>
        <taxon>Enterobacterales</taxon>
        <taxon>Morganellaceae</taxon>
        <taxon>Xenorhabdus</taxon>
    </lineage>
</organism>
<accession>A0A077QDA9</accession>
<evidence type="ECO:0000256" key="1">
    <source>
        <dbReference type="SAM" id="MobiDB-lite"/>
    </source>
</evidence>
<feature type="domain" description="Csm1 N-terminal" evidence="2">
    <location>
        <begin position="65"/>
        <end position="112"/>
    </location>
</feature>
<dbReference type="HOGENOM" id="CLU_2070000_0_0_6"/>
<dbReference type="RefSeq" id="WP_038184295.1">
    <property type="nucleotide sequence ID" value="NZ_CAWLWA010000106.1"/>
</dbReference>
<dbReference type="InterPro" id="IPR041671">
    <property type="entry name" value="Csm1_N"/>
</dbReference>
<feature type="compositionally biased region" description="Basic and acidic residues" evidence="1">
    <location>
        <begin position="94"/>
        <end position="117"/>
    </location>
</feature>
<gene>
    <name evidence="3" type="ORF">XBI1_1470010</name>
</gene>
<dbReference type="Pfam" id="PF18504">
    <property type="entry name" value="Csm1_N"/>
    <property type="match status" value="1"/>
</dbReference>
<protein>
    <recommendedName>
        <fullName evidence="2">Csm1 N-terminal domain-containing protein</fullName>
    </recommendedName>
</protein>
<evidence type="ECO:0000313" key="4">
    <source>
        <dbReference type="Proteomes" id="UP000028480"/>
    </source>
</evidence>
<comment type="caution">
    <text evidence="3">The sequence shown here is derived from an EMBL/GenBank/DDBJ whole genome shotgun (WGS) entry which is preliminary data.</text>
</comment>
<dbReference type="Proteomes" id="UP000028480">
    <property type="component" value="Unassembled WGS sequence"/>
</dbReference>
<sequence>MKYLVSNTAILNFVDGTQVELYPGIHSFTKEVVNHWAFAAHAQPIDENELKQKDSNAPSSLKAEIKKLTAENEGLKAQLETKDATISALNNSLEEMKTKVKPNETDTKEKPEADNGKKQSSADS</sequence>
<feature type="region of interest" description="Disordered" evidence="1">
    <location>
        <begin position="90"/>
        <end position="124"/>
    </location>
</feature>
<reference evidence="3" key="1">
    <citation type="submission" date="2013-07" db="EMBL/GenBank/DDBJ databases">
        <title>Sub-species coevolution in mutualistic symbiosis.</title>
        <authorList>
            <person name="Murfin K."/>
            <person name="Klassen J."/>
            <person name="Lee M."/>
            <person name="Forst S."/>
            <person name="Stock P."/>
            <person name="Goodrich-Blair H."/>
        </authorList>
    </citation>
    <scope>NUCLEOTIDE SEQUENCE [LARGE SCALE GENOMIC DNA]</scope>
    <source>
        <strain evidence="3">Intermedium</strain>
    </source>
</reference>
<proteinExistence type="predicted"/>
<dbReference type="AlphaFoldDB" id="A0A077QDA9"/>